<dbReference type="PANTHER" id="PTHR11060:SF0">
    <property type="entry name" value="PROTEIN MEMO1"/>
    <property type="match status" value="1"/>
</dbReference>
<protein>
    <recommendedName>
        <fullName evidence="4">AmmeMemoRadiSam system protein B</fullName>
    </recommendedName>
</protein>
<comment type="similarity">
    <text evidence="1">Belongs to the MEMO1 family.</text>
</comment>
<sequence>MSTKQMERSATHAGSWYLRDKTSLDHQLTDFLGNVPAASFEHGPLPVPDARIIIAPHAGYSYSGPTAAWAYKSWDVSKIERVFLLGPSHHVYLSNCAVSQCTEYQTPLGNIPIDTKTIDELSKTGKFQKMSKAVDEDEHSLEMHLPYIYKILSESEGGMRPLVPVMVGALSTRSEREFGELLSPYLADPKNGFVISTDFCHWGTRFGYTNYVDDADCDNVRSLNSSSYFSSSSHGRTVLNPEVPIYKSIEIMDYKGMDISNGGSHAEWTEYLARTKNTICGRHPLGVLIAGIEYLRNKGVELALDQRRPVPGTGPAEVVAKENLTGEEALKYRFGKIYWVQYKQSSHCKNLSDSSVSYASGFAKA</sequence>
<dbReference type="AlphaFoldDB" id="A0A1E3Q8B3"/>
<evidence type="ECO:0008006" key="4">
    <source>
        <dbReference type="Google" id="ProtNLM"/>
    </source>
</evidence>
<dbReference type="Pfam" id="PF01875">
    <property type="entry name" value="Memo"/>
    <property type="match status" value="1"/>
</dbReference>
<evidence type="ECO:0000313" key="2">
    <source>
        <dbReference type="EMBL" id="ODQ73818.1"/>
    </source>
</evidence>
<organism evidence="2 3">
    <name type="scientific">Lipomyces starkeyi NRRL Y-11557</name>
    <dbReference type="NCBI Taxonomy" id="675824"/>
    <lineage>
        <taxon>Eukaryota</taxon>
        <taxon>Fungi</taxon>
        <taxon>Dikarya</taxon>
        <taxon>Ascomycota</taxon>
        <taxon>Saccharomycotina</taxon>
        <taxon>Lipomycetes</taxon>
        <taxon>Lipomycetales</taxon>
        <taxon>Lipomycetaceae</taxon>
        <taxon>Lipomyces</taxon>
    </lineage>
</organism>
<dbReference type="CDD" id="cd07361">
    <property type="entry name" value="MEMO_like"/>
    <property type="match status" value="1"/>
</dbReference>
<dbReference type="InterPro" id="IPR002737">
    <property type="entry name" value="MEMO1_fam"/>
</dbReference>
<proteinExistence type="inferred from homology"/>
<dbReference type="HAMAP" id="MF_00055">
    <property type="entry name" value="MEMO1"/>
    <property type="match status" value="1"/>
</dbReference>
<name>A0A1E3Q8B3_LIPST</name>
<dbReference type="PANTHER" id="PTHR11060">
    <property type="entry name" value="PROTEIN MEMO1"/>
    <property type="match status" value="1"/>
</dbReference>
<dbReference type="OrthoDB" id="417112at2759"/>
<evidence type="ECO:0000313" key="3">
    <source>
        <dbReference type="Proteomes" id="UP000094385"/>
    </source>
</evidence>
<reference evidence="2 3" key="1">
    <citation type="journal article" date="2016" name="Proc. Natl. Acad. Sci. U.S.A.">
        <title>Comparative genomics of biotechnologically important yeasts.</title>
        <authorList>
            <person name="Riley R."/>
            <person name="Haridas S."/>
            <person name="Wolfe K.H."/>
            <person name="Lopes M.R."/>
            <person name="Hittinger C.T."/>
            <person name="Goeker M."/>
            <person name="Salamov A.A."/>
            <person name="Wisecaver J.H."/>
            <person name="Long T.M."/>
            <person name="Calvey C.H."/>
            <person name="Aerts A.L."/>
            <person name="Barry K.W."/>
            <person name="Choi C."/>
            <person name="Clum A."/>
            <person name="Coughlan A.Y."/>
            <person name="Deshpande S."/>
            <person name="Douglass A.P."/>
            <person name="Hanson S.J."/>
            <person name="Klenk H.-P."/>
            <person name="LaButti K.M."/>
            <person name="Lapidus A."/>
            <person name="Lindquist E.A."/>
            <person name="Lipzen A.M."/>
            <person name="Meier-Kolthoff J.P."/>
            <person name="Ohm R.A."/>
            <person name="Otillar R.P."/>
            <person name="Pangilinan J.L."/>
            <person name="Peng Y."/>
            <person name="Rokas A."/>
            <person name="Rosa C.A."/>
            <person name="Scheuner C."/>
            <person name="Sibirny A.A."/>
            <person name="Slot J.C."/>
            <person name="Stielow J.B."/>
            <person name="Sun H."/>
            <person name="Kurtzman C.P."/>
            <person name="Blackwell M."/>
            <person name="Grigoriev I.V."/>
            <person name="Jeffries T.W."/>
        </authorList>
    </citation>
    <scope>NUCLEOTIDE SEQUENCE [LARGE SCALE GENOMIC DNA]</scope>
    <source>
        <strain evidence="2 3">NRRL Y-11557</strain>
    </source>
</reference>
<dbReference type="EMBL" id="KV454293">
    <property type="protein sequence ID" value="ODQ73818.1"/>
    <property type="molecule type" value="Genomic_DNA"/>
</dbReference>
<dbReference type="STRING" id="675824.A0A1E3Q8B3"/>
<gene>
    <name evidence="2" type="ORF">LIPSTDRAFT_63043</name>
</gene>
<accession>A0A1E3Q8B3</accession>
<keyword evidence="3" id="KW-1185">Reference proteome</keyword>
<evidence type="ECO:0000256" key="1">
    <source>
        <dbReference type="ARBA" id="ARBA00006315"/>
    </source>
</evidence>
<dbReference type="Proteomes" id="UP000094385">
    <property type="component" value="Unassembled WGS sequence"/>
</dbReference>
<dbReference type="Gene3D" id="3.40.830.10">
    <property type="entry name" value="LigB-like"/>
    <property type="match status" value="1"/>
</dbReference>
<dbReference type="NCBIfam" id="TIGR04336">
    <property type="entry name" value="AmmeMemoSam_B"/>
    <property type="match status" value="1"/>
</dbReference>